<dbReference type="InterPro" id="IPR006115">
    <property type="entry name" value="6PGDH_NADP-bd"/>
</dbReference>
<reference evidence="5" key="1">
    <citation type="submission" date="2023-06" db="EMBL/GenBank/DDBJ databases">
        <authorList>
            <person name="Jiang Y."/>
            <person name="Liu Q."/>
        </authorList>
    </citation>
    <scope>NUCLEOTIDE SEQUENCE</scope>
    <source>
        <strain evidence="5">CGMCC 1.12090</strain>
    </source>
</reference>
<dbReference type="InterPro" id="IPR029154">
    <property type="entry name" value="HIBADH-like_NADP-bd"/>
</dbReference>
<evidence type="ECO:0000313" key="5">
    <source>
        <dbReference type="EMBL" id="MDO1535509.1"/>
    </source>
</evidence>
<dbReference type="PANTHER" id="PTHR43060">
    <property type="entry name" value="3-HYDROXYISOBUTYRATE DEHYDROGENASE-LIKE 1, MITOCHONDRIAL-RELATED"/>
    <property type="match status" value="1"/>
</dbReference>
<dbReference type="InterPro" id="IPR036291">
    <property type="entry name" value="NAD(P)-bd_dom_sf"/>
</dbReference>
<dbReference type="InterPro" id="IPR015815">
    <property type="entry name" value="HIBADH-related"/>
</dbReference>
<dbReference type="GO" id="GO:0016491">
    <property type="term" value="F:oxidoreductase activity"/>
    <property type="evidence" value="ECO:0007669"/>
    <property type="project" value="UniProtKB-KW"/>
</dbReference>
<feature type="domain" description="3-hydroxyisobutyrate dehydrogenase-like NAD-binding" evidence="4">
    <location>
        <begin position="183"/>
        <end position="298"/>
    </location>
</feature>
<feature type="domain" description="6-phosphogluconate dehydrogenase NADP-binding" evidence="3">
    <location>
        <begin position="15"/>
        <end position="175"/>
    </location>
</feature>
<protein>
    <submittedName>
        <fullName evidence="5">NAD(P)-dependent oxidoreductase</fullName>
        <ecNumber evidence="5">1.1.-.-</ecNumber>
    </submittedName>
</protein>
<accession>A0ABT8S9C9</accession>
<comment type="caution">
    <text evidence="5">The sequence shown here is derived from an EMBL/GenBank/DDBJ whole genome shotgun (WGS) entry which is preliminary data.</text>
</comment>
<keyword evidence="1 5" id="KW-0560">Oxidoreductase</keyword>
<dbReference type="Gene3D" id="1.10.1040.10">
    <property type="entry name" value="N-(1-d-carboxylethyl)-l-norvaline Dehydrogenase, domain 2"/>
    <property type="match status" value="1"/>
</dbReference>
<evidence type="ECO:0000259" key="4">
    <source>
        <dbReference type="Pfam" id="PF14833"/>
    </source>
</evidence>
<dbReference type="EC" id="1.1.-.-" evidence="5"/>
<proteinExistence type="predicted"/>
<evidence type="ECO:0000256" key="1">
    <source>
        <dbReference type="ARBA" id="ARBA00023002"/>
    </source>
</evidence>
<keyword evidence="6" id="KW-1185">Reference proteome</keyword>
<dbReference type="SUPFAM" id="SSF48179">
    <property type="entry name" value="6-phosphogluconate dehydrogenase C-terminal domain-like"/>
    <property type="match status" value="1"/>
</dbReference>
<dbReference type="SUPFAM" id="SSF51735">
    <property type="entry name" value="NAD(P)-binding Rossmann-fold domains"/>
    <property type="match status" value="1"/>
</dbReference>
<evidence type="ECO:0000256" key="2">
    <source>
        <dbReference type="ARBA" id="ARBA00023027"/>
    </source>
</evidence>
<organism evidence="5 6">
    <name type="scientific">Variovorax ginsengisoli</name>
    <dbReference type="NCBI Taxonomy" id="363844"/>
    <lineage>
        <taxon>Bacteria</taxon>
        <taxon>Pseudomonadati</taxon>
        <taxon>Pseudomonadota</taxon>
        <taxon>Betaproteobacteria</taxon>
        <taxon>Burkholderiales</taxon>
        <taxon>Comamonadaceae</taxon>
        <taxon>Variovorax</taxon>
    </lineage>
</organism>
<name>A0ABT8S9C9_9BURK</name>
<dbReference type="EMBL" id="JAUKVY010000020">
    <property type="protein sequence ID" value="MDO1535509.1"/>
    <property type="molecule type" value="Genomic_DNA"/>
</dbReference>
<dbReference type="PIRSF" id="PIRSF000103">
    <property type="entry name" value="HIBADH"/>
    <property type="match status" value="1"/>
</dbReference>
<dbReference type="Gene3D" id="3.40.50.720">
    <property type="entry name" value="NAD(P)-binding Rossmann-like Domain"/>
    <property type="match status" value="1"/>
</dbReference>
<evidence type="ECO:0000313" key="6">
    <source>
        <dbReference type="Proteomes" id="UP001169027"/>
    </source>
</evidence>
<keyword evidence="2" id="KW-0520">NAD</keyword>
<dbReference type="PANTHER" id="PTHR43060:SF15">
    <property type="entry name" value="3-HYDROXYISOBUTYRATE DEHYDROGENASE-LIKE 1, MITOCHONDRIAL-RELATED"/>
    <property type="match status" value="1"/>
</dbReference>
<dbReference type="RefSeq" id="WP_301813326.1">
    <property type="nucleotide sequence ID" value="NZ_JAUJZH010000020.1"/>
</dbReference>
<sequence length="303" mass="32188">MNRSAKAAKESSHMKVGIVGVGVMGEPMARNLHKAGHGVTVYNRTPSRCDPLRPLGIQVAESAREAIEVSEAVILMVPSHVEVDQALERTQQGAIRAPVWGKTIVLMATVAPAYSVELAKSLEAVGARYVEAPVSGSRQPAETAQLVILASAAEESHIDYVQSIFDAVGKKTVRCGPVPTAMRMKLANQLLLIACFEAISEATHFAAGIGLDVPLFLELAQAGPLANDVLRSKVAKLVADDFTQQAPIRHVAKDIGLVCEEAAQRGVWLPIATVNHSLFAEAMAAGLAQDDAIGIIKILRKGR</sequence>
<dbReference type="Pfam" id="PF14833">
    <property type="entry name" value="NAD_binding_11"/>
    <property type="match status" value="1"/>
</dbReference>
<gene>
    <name evidence="5" type="ORF">Q2T77_24800</name>
</gene>
<evidence type="ECO:0000259" key="3">
    <source>
        <dbReference type="Pfam" id="PF03446"/>
    </source>
</evidence>
<dbReference type="Proteomes" id="UP001169027">
    <property type="component" value="Unassembled WGS sequence"/>
</dbReference>
<dbReference type="Pfam" id="PF03446">
    <property type="entry name" value="NAD_binding_2"/>
    <property type="match status" value="1"/>
</dbReference>
<dbReference type="InterPro" id="IPR008927">
    <property type="entry name" value="6-PGluconate_DH-like_C_sf"/>
</dbReference>
<dbReference type="InterPro" id="IPR013328">
    <property type="entry name" value="6PGD_dom2"/>
</dbReference>